<proteinExistence type="predicted"/>
<sequence>MNPVLPAYAARRNAAEDEIYNKVEDLCYLMLRPRNNTDNPYLAIWVQYVLRPDARALKDHLVLVNAALEVTQQTVGFSDHLQDVFSSVIYGRRPPTKDSSAEHQGRASDTLKGAVTLNWYRDGILGLKSLSHHKKSLAKLNRGCADGDLWTLERLRHRLWTASVEDRPTRHPSLSYITDREERLQLIADISNVLKEPKFKSFAKPTAAFWAALMTMPLESLRDSAEAHRNARDSNLMTSYQHFKNGHTSEMVA</sequence>
<name>A0A166UR05_9HYPO</name>
<accession>A0A166UR05</accession>
<protein>
    <submittedName>
        <fullName evidence="1">Uncharacterized protein</fullName>
    </submittedName>
</protein>
<evidence type="ECO:0000313" key="1">
    <source>
        <dbReference type="EMBL" id="OAA32852.1"/>
    </source>
</evidence>
<evidence type="ECO:0000313" key="2">
    <source>
        <dbReference type="Proteomes" id="UP000078544"/>
    </source>
</evidence>
<dbReference type="AlphaFoldDB" id="A0A166UR05"/>
<gene>
    <name evidence="1" type="ORF">AAL_00317</name>
</gene>
<organism evidence="1 2">
    <name type="scientific">Moelleriella libera RCEF 2490</name>
    <dbReference type="NCBI Taxonomy" id="1081109"/>
    <lineage>
        <taxon>Eukaryota</taxon>
        <taxon>Fungi</taxon>
        <taxon>Dikarya</taxon>
        <taxon>Ascomycota</taxon>
        <taxon>Pezizomycotina</taxon>
        <taxon>Sordariomycetes</taxon>
        <taxon>Hypocreomycetidae</taxon>
        <taxon>Hypocreales</taxon>
        <taxon>Clavicipitaceae</taxon>
        <taxon>Moelleriella</taxon>
    </lineage>
</organism>
<dbReference type="Proteomes" id="UP000078544">
    <property type="component" value="Unassembled WGS sequence"/>
</dbReference>
<reference evidence="1 2" key="1">
    <citation type="journal article" date="2016" name="Genome Biol. Evol.">
        <title>Divergent and convergent evolution of fungal pathogenicity.</title>
        <authorList>
            <person name="Shang Y."/>
            <person name="Xiao G."/>
            <person name="Zheng P."/>
            <person name="Cen K."/>
            <person name="Zhan S."/>
            <person name="Wang C."/>
        </authorList>
    </citation>
    <scope>NUCLEOTIDE SEQUENCE [LARGE SCALE GENOMIC DNA]</scope>
    <source>
        <strain evidence="1 2">RCEF 2490</strain>
    </source>
</reference>
<comment type="caution">
    <text evidence="1">The sequence shown here is derived from an EMBL/GenBank/DDBJ whole genome shotgun (WGS) entry which is preliminary data.</text>
</comment>
<dbReference type="OrthoDB" id="5416097at2759"/>
<dbReference type="EMBL" id="AZGY01000001">
    <property type="protein sequence ID" value="OAA32852.1"/>
    <property type="molecule type" value="Genomic_DNA"/>
</dbReference>
<keyword evidence="2" id="KW-1185">Reference proteome</keyword>